<feature type="transmembrane region" description="Helical" evidence="7">
    <location>
        <begin position="217"/>
        <end position="238"/>
    </location>
</feature>
<protein>
    <recommendedName>
        <fullName evidence="7">UPF0259 membrane protein D9V76_01420</fullName>
    </recommendedName>
</protein>
<evidence type="ECO:0000313" key="9">
    <source>
        <dbReference type="Proteomes" id="UP000298688"/>
    </source>
</evidence>
<feature type="transmembrane region" description="Helical" evidence="7">
    <location>
        <begin position="145"/>
        <end position="166"/>
    </location>
</feature>
<dbReference type="Pfam" id="PF06790">
    <property type="entry name" value="UPF0259"/>
    <property type="match status" value="1"/>
</dbReference>
<dbReference type="NCBIfam" id="NF002774">
    <property type="entry name" value="PRK02868.1"/>
    <property type="match status" value="1"/>
</dbReference>
<proteinExistence type="inferred from homology"/>
<dbReference type="AlphaFoldDB" id="A0A4D6YJU0"/>
<dbReference type="InterPro" id="IPR009627">
    <property type="entry name" value="UPF0259"/>
</dbReference>
<evidence type="ECO:0000256" key="1">
    <source>
        <dbReference type="ARBA" id="ARBA00004429"/>
    </source>
</evidence>
<feature type="transmembrane region" description="Helical" evidence="7">
    <location>
        <begin position="85"/>
        <end position="106"/>
    </location>
</feature>
<feature type="transmembrane region" description="Helical" evidence="7">
    <location>
        <begin position="20"/>
        <end position="41"/>
    </location>
</feature>
<organism evidence="8 9">
    <name type="scientific">Buchnera aphidicola subsp. Rhopalosiphum padi</name>
    <dbReference type="NCBI Taxonomy" id="98793"/>
    <lineage>
        <taxon>Bacteria</taxon>
        <taxon>Pseudomonadati</taxon>
        <taxon>Pseudomonadota</taxon>
        <taxon>Gammaproteobacteria</taxon>
        <taxon>Enterobacterales</taxon>
        <taxon>Erwiniaceae</taxon>
        <taxon>Buchnera</taxon>
    </lineage>
</organism>
<evidence type="ECO:0000256" key="6">
    <source>
        <dbReference type="ARBA" id="ARBA00023136"/>
    </source>
</evidence>
<evidence type="ECO:0000256" key="7">
    <source>
        <dbReference type="HAMAP-Rule" id="MF_01067"/>
    </source>
</evidence>
<evidence type="ECO:0000256" key="4">
    <source>
        <dbReference type="ARBA" id="ARBA00022692"/>
    </source>
</evidence>
<keyword evidence="3 7" id="KW-1003">Cell membrane</keyword>
<dbReference type="RefSeq" id="WP_158337104.1">
    <property type="nucleotide sequence ID" value="NZ_CP034858.1"/>
</dbReference>
<evidence type="ECO:0000256" key="5">
    <source>
        <dbReference type="ARBA" id="ARBA00022989"/>
    </source>
</evidence>
<comment type="similarity">
    <text evidence="2 7">Belongs to the UPF0259 family.</text>
</comment>
<dbReference type="Proteomes" id="UP000298688">
    <property type="component" value="Chromosome"/>
</dbReference>
<evidence type="ECO:0000313" key="8">
    <source>
        <dbReference type="EMBL" id="QCI24915.1"/>
    </source>
</evidence>
<dbReference type="EMBL" id="CP034858">
    <property type="protein sequence ID" value="QCI24915.1"/>
    <property type="molecule type" value="Genomic_DNA"/>
</dbReference>
<keyword evidence="4 7" id="KW-0812">Transmembrane</keyword>
<reference evidence="8 9" key="1">
    <citation type="submission" date="2018-12" db="EMBL/GenBank/DDBJ databases">
        <authorList>
            <person name="Chong R.A."/>
        </authorList>
    </citation>
    <scope>NUCLEOTIDE SEQUENCE [LARGE SCALE GENOMIC DNA]</scope>
    <source>
        <strain evidence="8 9">Rpa</strain>
    </source>
</reference>
<sequence length="247" mass="28921">MSVTIRELCNDTYHFVSKEIKIIIFISTLATFMSILINMLIKPNMHIISMIENKKFISSHSIFDLINNMSTYEKKELLKYSIFKILEFLISKTFLLGSIITLITHLSKNRRESIKSSVYSLCKFLPSLFILNFITTFIIQIGFMFFIFPGIFLSVLLALSPIILSFKKNNLIDCIRLSFSISCKHLNIIGTSVLFWMCVKFILTTIFSNNYIISKNFIFLILNINMNIFFSILIVYLFRFYMLFLRS</sequence>
<reference evidence="8 9" key="2">
    <citation type="submission" date="2019-05" db="EMBL/GenBank/DDBJ databases">
        <title>Genome evolution of the obligate endosymbiont Buchnera aphidicola.</title>
        <authorList>
            <person name="Moran N.A."/>
        </authorList>
    </citation>
    <scope>NUCLEOTIDE SEQUENCE [LARGE SCALE GENOMIC DNA]</scope>
    <source>
        <strain evidence="8 9">Rpa</strain>
    </source>
</reference>
<comment type="subcellular location">
    <subcellularLocation>
        <location evidence="1">Cell inner membrane</location>
        <topology evidence="1">Multi-pass membrane protein</topology>
    </subcellularLocation>
    <subcellularLocation>
        <location evidence="7">Cell membrane</location>
        <topology evidence="7">Multi-pass membrane protein</topology>
    </subcellularLocation>
</comment>
<accession>A0A4D6YJU0</accession>
<keyword evidence="6 7" id="KW-0472">Membrane</keyword>
<dbReference type="OrthoDB" id="6554514at2"/>
<keyword evidence="5 7" id="KW-1133">Transmembrane helix</keyword>
<gene>
    <name evidence="8" type="ORF">D9V76_01420</name>
</gene>
<feature type="transmembrane region" description="Helical" evidence="7">
    <location>
        <begin position="118"/>
        <end position="139"/>
    </location>
</feature>
<evidence type="ECO:0000256" key="2">
    <source>
        <dbReference type="ARBA" id="ARBA00005633"/>
    </source>
</evidence>
<dbReference type="HAMAP" id="MF_01067">
    <property type="entry name" value="UPF0259"/>
    <property type="match status" value="1"/>
</dbReference>
<dbReference type="GO" id="GO:0005886">
    <property type="term" value="C:plasma membrane"/>
    <property type="evidence" value="ECO:0007669"/>
    <property type="project" value="UniProtKB-SubCell"/>
</dbReference>
<evidence type="ECO:0000256" key="3">
    <source>
        <dbReference type="ARBA" id="ARBA00022475"/>
    </source>
</evidence>
<feature type="transmembrane region" description="Helical" evidence="7">
    <location>
        <begin position="186"/>
        <end position="211"/>
    </location>
</feature>
<name>A0A4D6YJU0_BUCRP</name>